<dbReference type="SMART" id="SM00439">
    <property type="entry name" value="BAH"/>
    <property type="match status" value="2"/>
</dbReference>
<feature type="domain" description="Bromo" evidence="11">
    <location>
        <begin position="98"/>
        <end position="168"/>
    </location>
</feature>
<feature type="compositionally biased region" description="Acidic residues" evidence="10">
    <location>
        <begin position="371"/>
        <end position="380"/>
    </location>
</feature>
<dbReference type="Gene3D" id="1.20.920.10">
    <property type="entry name" value="Bromodomain-like"/>
    <property type="match status" value="6"/>
</dbReference>
<evidence type="ECO:0000256" key="8">
    <source>
        <dbReference type="PROSITE-ProRule" id="PRU00035"/>
    </source>
</evidence>
<keyword evidence="4" id="KW-0805">Transcription regulation</keyword>
<feature type="domain" description="Bromo" evidence="11">
    <location>
        <begin position="718"/>
        <end position="784"/>
    </location>
</feature>
<dbReference type="PROSITE" id="PS50118">
    <property type="entry name" value="HMG_BOX_2"/>
    <property type="match status" value="1"/>
</dbReference>
<evidence type="ECO:0000256" key="6">
    <source>
        <dbReference type="ARBA" id="ARBA00023163"/>
    </source>
</evidence>
<dbReference type="PANTHER" id="PTHR16062:SF22">
    <property type="entry name" value="HISTONE-LYSINE N-METHYLTRANSFERASE ASH1L"/>
    <property type="match status" value="1"/>
</dbReference>
<dbReference type="GO" id="GO:0006368">
    <property type="term" value="P:transcription elongation by RNA polymerase II"/>
    <property type="evidence" value="ECO:0007669"/>
    <property type="project" value="TreeGrafter"/>
</dbReference>
<dbReference type="InterPro" id="IPR001487">
    <property type="entry name" value="Bromodomain"/>
</dbReference>
<feature type="compositionally biased region" description="Low complexity" evidence="10">
    <location>
        <begin position="1397"/>
        <end position="1438"/>
    </location>
</feature>
<dbReference type="SMART" id="SM00297">
    <property type="entry name" value="BROMO"/>
    <property type="match status" value="6"/>
</dbReference>
<evidence type="ECO:0000259" key="11">
    <source>
        <dbReference type="PROSITE" id="PS50014"/>
    </source>
</evidence>
<dbReference type="SMART" id="SM00398">
    <property type="entry name" value="HMG"/>
    <property type="match status" value="1"/>
</dbReference>
<feature type="region of interest" description="Disordered" evidence="10">
    <location>
        <begin position="40"/>
        <end position="78"/>
    </location>
</feature>
<dbReference type="Gene3D" id="2.30.30.490">
    <property type="match status" value="2"/>
</dbReference>
<dbReference type="GO" id="GO:0003682">
    <property type="term" value="F:chromatin binding"/>
    <property type="evidence" value="ECO:0007669"/>
    <property type="project" value="InterPro"/>
</dbReference>
<dbReference type="SUPFAM" id="SSF47370">
    <property type="entry name" value="Bromodomain"/>
    <property type="match status" value="6"/>
</dbReference>
<evidence type="ECO:0000256" key="1">
    <source>
        <dbReference type="ARBA" id="ARBA00004123"/>
    </source>
</evidence>
<evidence type="ECO:0000259" key="13">
    <source>
        <dbReference type="PROSITE" id="PS51038"/>
    </source>
</evidence>
<dbReference type="PRINTS" id="PR00503">
    <property type="entry name" value="BROMODOMAIN"/>
</dbReference>
<feature type="compositionally biased region" description="Basic and acidic residues" evidence="10">
    <location>
        <begin position="40"/>
        <end position="54"/>
    </location>
</feature>
<evidence type="ECO:0000256" key="7">
    <source>
        <dbReference type="ARBA" id="ARBA00023242"/>
    </source>
</evidence>
<dbReference type="InterPro" id="IPR036427">
    <property type="entry name" value="Bromodomain-like_sf"/>
</dbReference>
<dbReference type="InterPro" id="IPR018359">
    <property type="entry name" value="Bromodomain_CS"/>
</dbReference>
<dbReference type="GO" id="GO:0006338">
    <property type="term" value="P:chromatin remodeling"/>
    <property type="evidence" value="ECO:0007669"/>
    <property type="project" value="InterPro"/>
</dbReference>
<feature type="region of interest" description="Disordered" evidence="10">
    <location>
        <begin position="369"/>
        <end position="395"/>
    </location>
</feature>
<evidence type="ECO:0000259" key="12">
    <source>
        <dbReference type="PROSITE" id="PS50118"/>
    </source>
</evidence>
<feature type="domain" description="HMG box" evidence="12">
    <location>
        <begin position="1437"/>
        <end position="1505"/>
    </location>
</feature>
<feature type="domain" description="Bromo" evidence="11">
    <location>
        <begin position="417"/>
        <end position="487"/>
    </location>
</feature>
<accession>A0A813ZTQ1</accession>
<name>A0A813ZTQ1_9BILA</name>
<evidence type="ECO:0000256" key="5">
    <source>
        <dbReference type="ARBA" id="ARBA00023117"/>
    </source>
</evidence>
<dbReference type="InterPro" id="IPR037382">
    <property type="entry name" value="Rsc/polybromo"/>
</dbReference>
<dbReference type="PROSITE" id="PS51038">
    <property type="entry name" value="BAH"/>
    <property type="match status" value="2"/>
</dbReference>
<feature type="domain" description="BAH" evidence="13">
    <location>
        <begin position="986"/>
        <end position="1111"/>
    </location>
</feature>
<dbReference type="GO" id="GO:0016586">
    <property type="term" value="C:RSC-type complex"/>
    <property type="evidence" value="ECO:0007669"/>
    <property type="project" value="InterPro"/>
</dbReference>
<dbReference type="InterPro" id="IPR043151">
    <property type="entry name" value="BAH_sf"/>
</dbReference>
<evidence type="ECO:0008006" key="16">
    <source>
        <dbReference type="Google" id="ProtNLM"/>
    </source>
</evidence>
<dbReference type="Pfam" id="PF00439">
    <property type="entry name" value="Bromodomain"/>
    <property type="match status" value="6"/>
</dbReference>
<keyword evidence="3" id="KW-0156">Chromatin regulator</keyword>
<feature type="region of interest" description="Disordered" evidence="10">
    <location>
        <begin position="532"/>
        <end position="559"/>
    </location>
</feature>
<feature type="domain" description="BAH" evidence="13">
    <location>
        <begin position="1198"/>
        <end position="1325"/>
    </location>
</feature>
<dbReference type="GO" id="GO:0003677">
    <property type="term" value="F:DNA binding"/>
    <property type="evidence" value="ECO:0007669"/>
    <property type="project" value="UniProtKB-UniRule"/>
</dbReference>
<dbReference type="InterPro" id="IPR036910">
    <property type="entry name" value="HMG_box_dom_sf"/>
</dbReference>
<keyword evidence="6" id="KW-0804">Transcription</keyword>
<feature type="compositionally biased region" description="Polar residues" evidence="10">
    <location>
        <begin position="946"/>
        <end position="957"/>
    </location>
</feature>
<gene>
    <name evidence="14" type="ORF">IZO911_LOCUS12400</name>
</gene>
<reference evidence="14" key="1">
    <citation type="submission" date="2021-02" db="EMBL/GenBank/DDBJ databases">
        <authorList>
            <person name="Nowell W R."/>
        </authorList>
    </citation>
    <scope>NUCLEOTIDE SEQUENCE</scope>
</reference>
<feature type="domain" description="Bromo" evidence="11">
    <location>
        <begin position="583"/>
        <end position="653"/>
    </location>
</feature>
<protein>
    <recommendedName>
        <fullName evidence="16">Protein polybromo-1</fullName>
    </recommendedName>
</protein>
<evidence type="ECO:0000256" key="2">
    <source>
        <dbReference type="ARBA" id="ARBA00022737"/>
    </source>
</evidence>
<dbReference type="InterPro" id="IPR009071">
    <property type="entry name" value="HMG_box_dom"/>
</dbReference>
<evidence type="ECO:0000256" key="10">
    <source>
        <dbReference type="SAM" id="MobiDB-lite"/>
    </source>
</evidence>
<evidence type="ECO:0000313" key="15">
    <source>
        <dbReference type="Proteomes" id="UP000663860"/>
    </source>
</evidence>
<dbReference type="InterPro" id="IPR001025">
    <property type="entry name" value="BAH_dom"/>
</dbReference>
<keyword evidence="2" id="KW-0677">Repeat</keyword>
<proteinExistence type="predicted"/>
<dbReference type="PROSITE" id="PS00633">
    <property type="entry name" value="BROMODOMAIN_1"/>
    <property type="match status" value="1"/>
</dbReference>
<feature type="region of interest" description="Disordered" evidence="10">
    <location>
        <begin position="942"/>
        <end position="978"/>
    </location>
</feature>
<dbReference type="PROSITE" id="PS50014">
    <property type="entry name" value="BROMODOMAIN_2"/>
    <property type="match status" value="5"/>
</dbReference>
<evidence type="ECO:0000256" key="3">
    <source>
        <dbReference type="ARBA" id="ARBA00022853"/>
    </source>
</evidence>
<keyword evidence="5 8" id="KW-0103">Bromodomain</keyword>
<comment type="caution">
    <text evidence="14">The sequence shown here is derived from an EMBL/GenBank/DDBJ whole genome shotgun (WGS) entry which is preliminary data.</text>
</comment>
<organism evidence="14 15">
    <name type="scientific">Adineta steineri</name>
    <dbReference type="NCBI Taxonomy" id="433720"/>
    <lineage>
        <taxon>Eukaryota</taxon>
        <taxon>Metazoa</taxon>
        <taxon>Spiralia</taxon>
        <taxon>Gnathifera</taxon>
        <taxon>Rotifera</taxon>
        <taxon>Eurotatoria</taxon>
        <taxon>Bdelloidea</taxon>
        <taxon>Adinetida</taxon>
        <taxon>Adinetidae</taxon>
        <taxon>Adineta</taxon>
    </lineage>
</organism>
<keyword evidence="9" id="KW-0238">DNA-binding</keyword>
<feature type="region of interest" description="Disordered" evidence="10">
    <location>
        <begin position="1372"/>
        <end position="1438"/>
    </location>
</feature>
<dbReference type="Gene3D" id="1.10.30.10">
    <property type="entry name" value="High mobility group box domain"/>
    <property type="match status" value="1"/>
</dbReference>
<feature type="DNA-binding region" description="HMG box" evidence="9">
    <location>
        <begin position="1437"/>
        <end position="1505"/>
    </location>
</feature>
<feature type="domain" description="Bromo" evidence="11">
    <location>
        <begin position="254"/>
        <end position="324"/>
    </location>
</feature>
<evidence type="ECO:0000256" key="4">
    <source>
        <dbReference type="ARBA" id="ARBA00023015"/>
    </source>
</evidence>
<dbReference type="PANTHER" id="PTHR16062">
    <property type="entry name" value="SWI/SNF-RELATED"/>
    <property type="match status" value="1"/>
</dbReference>
<evidence type="ECO:0000313" key="14">
    <source>
        <dbReference type="EMBL" id="CAF0903852.1"/>
    </source>
</evidence>
<feature type="compositionally biased region" description="Polar residues" evidence="10">
    <location>
        <begin position="532"/>
        <end position="556"/>
    </location>
</feature>
<keyword evidence="7 9" id="KW-0539">Nucleus</keyword>
<dbReference type="Proteomes" id="UP000663860">
    <property type="component" value="Unassembled WGS sequence"/>
</dbReference>
<dbReference type="Pfam" id="PF01426">
    <property type="entry name" value="BAH"/>
    <property type="match status" value="2"/>
</dbReference>
<sequence>MRFSLTIFRFMEKSLTEWLDLFQKSNKLPYGPINDMKGILENEQMPKRVHSASDRDDDTESTSNQSAPKRTRKTNDDREINDLCQELYDSIRSYKSEDGRVICETFIRLPSKRTHSDYYTLVKQPIDLIRIQQKIRTDEYQTLEQFNDDIQLLLTNAKTFYRKNSNEWRDANDLSKYFYSKINEEQPNRKRILKKNNEIDNEELSIDKKRRLQQPSNELITNGTSIKIESNNNLSIDPYYFEEFFTAIYNANINERAMSEIFLFLPSRKLYPDYYLIVTNPIDLKLIAMKIQNNQYLTLDDMENDLLLMISNAKKYNDPKSQIYKDAGALRKMIINVRNELDSALKSTKNDRLRTRKRDVVLSSEIANTDYPEEPNDEDIIPIKSNDDAADSDTSSLGEEEDLFRILYNAVQTYKLGAQSLIDPFMKLPKKRFHQDYYEEIKQPISMSSIKNHIKKGEYTYLADLVDDLKLMFNNAMQYNQEGSLIYNSAKKLLDIALFKAHELGYDEHKPRVQEVRVNSSIIPIKEEQFELSPNPQIQPRNRSSPVVELPNSQRGRPSKKLLKNTEQNIQTLYSYIRDYQENDNDLIIPFLQLPSAIDYPDYYESIENPIDMSIIKDKMDKGQYKREQDIVDDFNRMFNNAKIYNVDESYIYKNACLLEQLLIDKYKVLMKMKEKLIKNLNANRISNQGITKKSSNLPSYKTLNNIIQIIKNYSDHHGRTLSTAFLALPSKIDYPDYYEIIQRPIDLKRIESRQYISINELSNDLQLMFDNACLYNEPGSTIYRDALSLQNVFLNQRKKFLNTQLNVQSLIQDLLWDLFIQTFNAEDSQGRFYTDSFTDFSEQVENEPFDIVYTFDLIKQNLNQRRYHRLDVFQDDLFRVFERARKLNNVDSQIYQDTIQLQRFYIHLRDDVCNHGNLLRSPALLFTENCLQQELARERTEKDTVVSNNQNSISTAKSSDDDEEKKDLPTKTLSSTEKSSCSKGEIYYIGDFVYIESIDEKSETTIFCIESFEHKDNEDYFNGLQFYRPIETYHLPTKKFLRQEVFLTQTMKHIPMNKIQGLCHVLYIKDYFKYQPIFDNQSIKIPDLDKDIYVCESRYNIKTKIVKKIKWWNLPENKRVKLIQRETILEPIREQLTMVNNNILHRHSISDNEYNNMDPIEKIKETIPYDSVINEKLNENLQEKQQFYEQIVISLNCYYKIGDYVYIQDNSNINNQSDKKSILRIDKIWKDKNSYIISGPPFIGLCDITNRDQLITTTKSSYAREVFKCDNLYKQISIENIKGKCSVLSLKHYTTYRLTEIPENDVYVCESKYIADDHSLRSLTKGLKRTSLSLKAFADEIWTFRKELLLRQETPGGPFKLVEDGSFMDVDDQTNSNHASNVDGDEHQSNHLNFETANSSTPTNNTTTITTTTNNTSVTTPNKNNNSRKNSRRGSSARAPCGYLVFASESRKRLIKDNPGIPFGEMSRMIGDQWRRLTATERDKYEEKARERAREQEVAVAASSQVTNNNNNNNNIITTATTTPSTTTNYDSHNMPVINPPRLVNGSVTINGHYPTNPNIQNVHQMNGNIQTIQKPPATSIVTCPPRTQRLVHSEAYLRYIENLKPDNQFISDWPKQLKASMNNTANSSNGTNTSRTLPSNWFSNGSPGLYNNVHEALWSMRDNMWSDVIRIRNVLSDEW</sequence>
<comment type="subcellular location">
    <subcellularLocation>
        <location evidence="1">Nucleus</location>
    </subcellularLocation>
</comment>
<dbReference type="SUPFAM" id="SSF47095">
    <property type="entry name" value="HMG-box"/>
    <property type="match status" value="1"/>
</dbReference>
<dbReference type="Pfam" id="PF00505">
    <property type="entry name" value="HMG_box"/>
    <property type="match status" value="1"/>
</dbReference>
<evidence type="ECO:0000256" key="9">
    <source>
        <dbReference type="PROSITE-ProRule" id="PRU00267"/>
    </source>
</evidence>
<dbReference type="EMBL" id="CAJNOE010000096">
    <property type="protein sequence ID" value="CAF0903852.1"/>
    <property type="molecule type" value="Genomic_DNA"/>
</dbReference>